<dbReference type="Proteomes" id="UP000648239">
    <property type="component" value="Unassembled WGS sequence"/>
</dbReference>
<dbReference type="PROSITE" id="PS50109">
    <property type="entry name" value="HIS_KIN"/>
    <property type="match status" value="1"/>
</dbReference>
<feature type="transmembrane region" description="Helical" evidence="13">
    <location>
        <begin position="274"/>
        <end position="291"/>
    </location>
</feature>
<evidence type="ECO:0000256" key="8">
    <source>
        <dbReference type="ARBA" id="ARBA00022777"/>
    </source>
</evidence>
<comment type="catalytic activity">
    <reaction evidence="1">
        <text>ATP + protein L-histidine = ADP + protein N-phospho-L-histidine.</text>
        <dbReference type="EC" id="2.7.13.3"/>
    </reaction>
</comment>
<dbReference type="SMART" id="SM00091">
    <property type="entry name" value="PAS"/>
    <property type="match status" value="1"/>
</dbReference>
<dbReference type="Pfam" id="PF02518">
    <property type="entry name" value="HATPase_c"/>
    <property type="match status" value="1"/>
</dbReference>
<dbReference type="InterPro" id="IPR003661">
    <property type="entry name" value="HisK_dim/P_dom"/>
</dbReference>
<evidence type="ECO:0000313" key="18">
    <source>
        <dbReference type="Proteomes" id="UP000648239"/>
    </source>
</evidence>
<dbReference type="PANTHER" id="PTHR42878">
    <property type="entry name" value="TWO-COMPONENT HISTIDINE KINASE"/>
    <property type="match status" value="1"/>
</dbReference>
<dbReference type="InterPro" id="IPR036890">
    <property type="entry name" value="HATPase_C_sf"/>
</dbReference>
<dbReference type="GO" id="GO:0005524">
    <property type="term" value="F:ATP binding"/>
    <property type="evidence" value="ECO:0007669"/>
    <property type="project" value="UniProtKB-KW"/>
</dbReference>
<evidence type="ECO:0000256" key="9">
    <source>
        <dbReference type="ARBA" id="ARBA00022840"/>
    </source>
</evidence>
<feature type="transmembrane region" description="Helical" evidence="13">
    <location>
        <begin position="630"/>
        <end position="652"/>
    </location>
</feature>
<evidence type="ECO:0000256" key="5">
    <source>
        <dbReference type="ARBA" id="ARBA00022679"/>
    </source>
</evidence>
<organism evidence="17 18">
    <name type="scientific">Candidatus Polarisedimenticola svalbardensis</name>
    <dbReference type="NCBI Taxonomy" id="2886004"/>
    <lineage>
        <taxon>Bacteria</taxon>
        <taxon>Pseudomonadati</taxon>
        <taxon>Acidobacteriota</taxon>
        <taxon>Candidatus Polarisedimenticolia</taxon>
        <taxon>Candidatus Polarisedimenticolales</taxon>
        <taxon>Candidatus Polarisedimenticolaceae</taxon>
        <taxon>Candidatus Polarisedimenticola</taxon>
    </lineage>
</organism>
<dbReference type="InterPro" id="IPR035965">
    <property type="entry name" value="PAS-like_dom_sf"/>
</dbReference>
<dbReference type="InterPro" id="IPR004358">
    <property type="entry name" value="Sig_transdc_His_kin-like_C"/>
</dbReference>
<dbReference type="CDD" id="cd00082">
    <property type="entry name" value="HisKA"/>
    <property type="match status" value="1"/>
</dbReference>
<comment type="subcellular location">
    <subcellularLocation>
        <location evidence="2">Membrane</location>
        <topology evidence="2">Multi-pass membrane protein</topology>
    </subcellularLocation>
</comment>
<dbReference type="InterPro" id="IPR005467">
    <property type="entry name" value="His_kinase_dom"/>
</dbReference>
<dbReference type="Pfam" id="PF00512">
    <property type="entry name" value="HisKA"/>
    <property type="match status" value="1"/>
</dbReference>
<dbReference type="InterPro" id="IPR036097">
    <property type="entry name" value="HisK_dim/P_sf"/>
</dbReference>
<evidence type="ECO:0000256" key="4">
    <source>
        <dbReference type="ARBA" id="ARBA00022553"/>
    </source>
</evidence>
<evidence type="ECO:0000256" key="12">
    <source>
        <dbReference type="ARBA" id="ARBA00023136"/>
    </source>
</evidence>
<dbReference type="InterPro" id="IPR013656">
    <property type="entry name" value="PAS_4"/>
</dbReference>
<keyword evidence="12 13" id="KW-0472">Membrane</keyword>
<dbReference type="GO" id="GO:0000156">
    <property type="term" value="F:phosphorelay response regulator activity"/>
    <property type="evidence" value="ECO:0007669"/>
    <property type="project" value="TreeGrafter"/>
</dbReference>
<keyword evidence="10 13" id="KW-1133">Transmembrane helix</keyword>
<dbReference type="CDD" id="cd00130">
    <property type="entry name" value="PAS"/>
    <property type="match status" value="1"/>
</dbReference>
<dbReference type="PRINTS" id="PR00344">
    <property type="entry name" value="BCTRLSENSOR"/>
</dbReference>
<dbReference type="PANTHER" id="PTHR42878:SF7">
    <property type="entry name" value="SENSOR HISTIDINE KINASE GLRK"/>
    <property type="match status" value="1"/>
</dbReference>
<evidence type="ECO:0000256" key="10">
    <source>
        <dbReference type="ARBA" id="ARBA00022989"/>
    </source>
</evidence>
<accession>A0A8J7CM65</accession>
<keyword evidence="4" id="KW-0597">Phosphoprotein</keyword>
<feature type="transmembrane region" description="Helical" evidence="13">
    <location>
        <begin position="844"/>
        <end position="864"/>
    </location>
</feature>
<dbReference type="GO" id="GO:0007234">
    <property type="term" value="P:osmosensory signaling via phosphorelay pathway"/>
    <property type="evidence" value="ECO:0007669"/>
    <property type="project" value="TreeGrafter"/>
</dbReference>
<dbReference type="SUPFAM" id="SSF55785">
    <property type="entry name" value="PYP-like sensor domain (PAS domain)"/>
    <property type="match status" value="1"/>
</dbReference>
<evidence type="ECO:0000256" key="2">
    <source>
        <dbReference type="ARBA" id="ARBA00004141"/>
    </source>
</evidence>
<dbReference type="SMART" id="SM00388">
    <property type="entry name" value="HisKA"/>
    <property type="match status" value="1"/>
</dbReference>
<feature type="transmembrane region" description="Helical" evidence="13">
    <location>
        <begin position="311"/>
        <end position="331"/>
    </location>
</feature>
<dbReference type="Pfam" id="PF00672">
    <property type="entry name" value="HAMP"/>
    <property type="match status" value="1"/>
</dbReference>
<dbReference type="PROSITE" id="PS50885">
    <property type="entry name" value="HAMP"/>
    <property type="match status" value="1"/>
</dbReference>
<dbReference type="SUPFAM" id="SSF158472">
    <property type="entry name" value="HAMP domain-like"/>
    <property type="match status" value="1"/>
</dbReference>
<dbReference type="InterPro" id="IPR050351">
    <property type="entry name" value="BphY/WalK/GraS-like"/>
</dbReference>
<keyword evidence="11" id="KW-0902">Two-component regulatory system</keyword>
<name>A0A8J7CM65_9BACT</name>
<dbReference type="Gene3D" id="3.30.565.10">
    <property type="entry name" value="Histidine kinase-like ATPase, C-terminal domain"/>
    <property type="match status" value="1"/>
</dbReference>
<dbReference type="CDD" id="cd06225">
    <property type="entry name" value="HAMP"/>
    <property type="match status" value="1"/>
</dbReference>
<evidence type="ECO:0000256" key="11">
    <source>
        <dbReference type="ARBA" id="ARBA00023012"/>
    </source>
</evidence>
<reference evidence="17 18" key="1">
    <citation type="submission" date="2020-08" db="EMBL/GenBank/DDBJ databases">
        <title>Acidobacteriota in marine sediments use diverse sulfur dissimilation pathways.</title>
        <authorList>
            <person name="Wasmund K."/>
        </authorList>
    </citation>
    <scope>NUCLEOTIDE SEQUENCE [LARGE SCALE GENOMIC DNA]</scope>
    <source>
        <strain evidence="17">MAG AM4</strain>
    </source>
</reference>
<evidence type="ECO:0000256" key="13">
    <source>
        <dbReference type="SAM" id="Phobius"/>
    </source>
</evidence>
<comment type="caution">
    <text evidence="17">The sequence shown here is derived from an EMBL/GenBank/DDBJ whole genome shotgun (WGS) entry which is preliminary data.</text>
</comment>
<dbReference type="InterPro" id="IPR000014">
    <property type="entry name" value="PAS"/>
</dbReference>
<keyword evidence="6 13" id="KW-0812">Transmembrane</keyword>
<evidence type="ECO:0000313" key="17">
    <source>
        <dbReference type="EMBL" id="MBD3869028.1"/>
    </source>
</evidence>
<evidence type="ECO:0000256" key="1">
    <source>
        <dbReference type="ARBA" id="ARBA00000085"/>
    </source>
</evidence>
<dbReference type="SMART" id="SM00304">
    <property type="entry name" value="HAMP"/>
    <property type="match status" value="1"/>
</dbReference>
<evidence type="ECO:0000259" key="14">
    <source>
        <dbReference type="PROSITE" id="PS50109"/>
    </source>
</evidence>
<dbReference type="Gene3D" id="6.10.340.10">
    <property type="match status" value="1"/>
</dbReference>
<evidence type="ECO:0000259" key="16">
    <source>
        <dbReference type="PROSITE" id="PS50885"/>
    </source>
</evidence>
<dbReference type="InterPro" id="IPR003594">
    <property type="entry name" value="HATPase_dom"/>
</dbReference>
<dbReference type="SUPFAM" id="SSF47384">
    <property type="entry name" value="Homodimeric domain of signal transducing histidine kinase"/>
    <property type="match status" value="1"/>
</dbReference>
<feature type="domain" description="Histidine kinase" evidence="14">
    <location>
        <begin position="1055"/>
        <end position="1268"/>
    </location>
</feature>
<dbReference type="PROSITE" id="PS50112">
    <property type="entry name" value="PAS"/>
    <property type="match status" value="1"/>
</dbReference>
<dbReference type="GO" id="GO:0016020">
    <property type="term" value="C:membrane"/>
    <property type="evidence" value="ECO:0007669"/>
    <property type="project" value="UniProtKB-SubCell"/>
</dbReference>
<protein>
    <recommendedName>
        <fullName evidence="3">histidine kinase</fullName>
        <ecNumber evidence="3">2.7.13.3</ecNumber>
    </recommendedName>
</protein>
<dbReference type="EC" id="2.7.13.3" evidence="3"/>
<feature type="domain" description="PAS" evidence="15">
    <location>
        <begin position="922"/>
        <end position="974"/>
    </location>
</feature>
<dbReference type="Gene3D" id="3.30.450.20">
    <property type="entry name" value="PAS domain"/>
    <property type="match status" value="1"/>
</dbReference>
<dbReference type="SUPFAM" id="SSF55874">
    <property type="entry name" value="ATPase domain of HSP90 chaperone/DNA topoisomerase II/histidine kinase"/>
    <property type="match status" value="1"/>
</dbReference>
<dbReference type="GO" id="GO:0000155">
    <property type="term" value="F:phosphorelay sensor kinase activity"/>
    <property type="evidence" value="ECO:0007669"/>
    <property type="project" value="InterPro"/>
</dbReference>
<evidence type="ECO:0000259" key="15">
    <source>
        <dbReference type="PROSITE" id="PS50112"/>
    </source>
</evidence>
<dbReference type="GO" id="GO:0030295">
    <property type="term" value="F:protein kinase activator activity"/>
    <property type="evidence" value="ECO:0007669"/>
    <property type="project" value="TreeGrafter"/>
</dbReference>
<evidence type="ECO:0000256" key="6">
    <source>
        <dbReference type="ARBA" id="ARBA00022692"/>
    </source>
</evidence>
<dbReference type="SMART" id="SM00387">
    <property type="entry name" value="HATPase_c"/>
    <property type="match status" value="1"/>
</dbReference>
<dbReference type="Pfam" id="PF08448">
    <property type="entry name" value="PAS_4"/>
    <property type="match status" value="1"/>
</dbReference>
<evidence type="ECO:0000256" key="3">
    <source>
        <dbReference type="ARBA" id="ARBA00012438"/>
    </source>
</evidence>
<evidence type="ECO:0000256" key="7">
    <source>
        <dbReference type="ARBA" id="ARBA00022741"/>
    </source>
</evidence>
<keyword evidence="9" id="KW-0067">ATP-binding</keyword>
<feature type="transmembrane region" description="Helical" evidence="13">
    <location>
        <begin position="172"/>
        <end position="190"/>
    </location>
</feature>
<dbReference type="InterPro" id="IPR003660">
    <property type="entry name" value="HAMP_dom"/>
</dbReference>
<proteinExistence type="predicted"/>
<dbReference type="CDD" id="cd00075">
    <property type="entry name" value="HATPase"/>
    <property type="match status" value="1"/>
</dbReference>
<dbReference type="AlphaFoldDB" id="A0A8J7CM65"/>
<sequence>MNRVTPPGITPRQLAALLLGPLLVAAAVYAATVLLLPREPESSGNDPNYSREVDDAFLEASVAVTEAALLTSVPAATATAAGPPLNGRLVGLGIYFNDGEFYEWEGTPLTVPHALRSPAASSWTTIRTGFKDRLVVVTGRDNTGRRASATFDLPALDPPAPATRPRPAPGRLAAAAAALVFTLLLAFLFSRGSATGGLRRSGAALAALAAGRWALAAAHVPSILLPPEIGSATIYGSGYAWGLLASPADLLLTCAACWLGIRIVLGAVRPGGRLAALAVAVLLTAASMFWLRTVSVSLARNSDIRLLDSRFLLVDIPGTILVAALALAVLVAAECFLRLLGTLLAGSESVAWRRVLATLVMALIATSLLLKGKEQVDLERLRTEYTPQVLEQASRRVVALRSALRRAAASPEVRTALSDPSDLPDSGGASRIWIEGDLLEAGYRSSLTIHDAGGVAISHFGFGLPLLEEDPSELASDCPDGEVLTELFEPIGSLGSVRHNLLHSQLAVAGDRGSSGWVVAHVLDEPDNLPFLPANRAYLEALAPERVPSQGGSASPDPDYVLYDSAGIVQFTTLVQPPAWKVEYDKAAFDGLTLRISTAAGEYHALPLLERDRLHLLLSPARSLLEWAGAVVRLALAAILILGLLHGLPLLFSRSGPTRVLGMVRRSFHRKLMTTLLLVSVIPLMVLALFLMRAIENRMDTALLDTASRYGAMARRVVEDYGTNQLSGEEDQQPVFDDNLLFWLKRVVGQDIHLFEDGILTASSQRELFQAGLMIPRLPGSIYRELLQENKPARVLSSRLGQSRIPVAYAPVRLDDPSRKIVVAVPLLYPQTEIRRAINRVVELLILTTVALVGLLAIAATVTARTVARPVRDLVTATIRIADGRYNTRLVPRTQDELADLVNGFNGMATSLEAQRANLTRRKDYIEALLTHATAGVISTDPDGRIVTINPAARTLLGFSEHKPADGDLLSEFVSSIPRLGPLSVALARPAHATEPQEIDLEAAGGHPDKRRLSLVRVPLPGLEGRSQGGLLIMDDVTDMMRSSQLEAWAEMARAIAHEIKNPLTPIQLSTEHLERILEDRNILPSEDLASCLDTIKKQVRALREIAAGFSTYAKLPVLQPETVDPVSFLRDTVAPYRAVPPDGLKIVEEYRPCPVISIDAKVLARAIVNLIENGLQAMGDGSGTLTARVVPEPDDGGVRITIGDTGTGLDPDVRNRLFEPYFSTKSSGTGLGLAIVKRSVEAHGGRMEVDSRPGEGSRFHILLPLPGAGV</sequence>
<dbReference type="Gene3D" id="1.10.287.130">
    <property type="match status" value="1"/>
</dbReference>
<feature type="domain" description="HAMP" evidence="16">
    <location>
        <begin position="865"/>
        <end position="917"/>
    </location>
</feature>
<keyword evidence="5" id="KW-0808">Transferase</keyword>
<dbReference type="EMBL" id="JACXWD010000054">
    <property type="protein sequence ID" value="MBD3869028.1"/>
    <property type="molecule type" value="Genomic_DNA"/>
</dbReference>
<keyword evidence="8" id="KW-0418">Kinase</keyword>
<keyword evidence="7" id="KW-0547">Nucleotide-binding</keyword>
<feature type="transmembrane region" description="Helical" evidence="13">
    <location>
        <begin position="672"/>
        <end position="692"/>
    </location>
</feature>
<gene>
    <name evidence="17" type="ORF">IFK94_12970</name>
</gene>
<feature type="transmembrane region" description="Helical" evidence="13">
    <location>
        <begin position="250"/>
        <end position="268"/>
    </location>
</feature>